<protein>
    <submittedName>
        <fullName evidence="8">Pyochelin synthetase</fullName>
    </submittedName>
</protein>
<dbReference type="GO" id="GO:0009403">
    <property type="term" value="P:toxin biosynthetic process"/>
    <property type="evidence" value="ECO:0007669"/>
    <property type="project" value="UniProtKB-ARBA"/>
</dbReference>
<dbReference type="GO" id="GO:0005737">
    <property type="term" value="C:cytoplasm"/>
    <property type="evidence" value="ECO:0007669"/>
    <property type="project" value="TreeGrafter"/>
</dbReference>
<dbReference type="InterPro" id="IPR013217">
    <property type="entry name" value="Methyltransf_12"/>
</dbReference>
<dbReference type="PANTHER" id="PTHR45527">
    <property type="entry name" value="NONRIBOSOMAL PEPTIDE SYNTHETASE"/>
    <property type="match status" value="1"/>
</dbReference>
<comment type="pathway">
    <text evidence="2">Siderophore biosynthesis.</text>
</comment>
<dbReference type="InterPro" id="IPR009081">
    <property type="entry name" value="PP-bd_ACP"/>
</dbReference>
<reference evidence="8 9" key="1">
    <citation type="submission" date="2018-06" db="EMBL/GenBank/DDBJ databases">
        <title>Genomic Encyclopedia of Type Strains, Phase I: the one thousand microbial genomes (KMG-I) project.</title>
        <authorList>
            <person name="Kyrpides N."/>
        </authorList>
    </citation>
    <scope>NUCLEOTIDE SEQUENCE [LARGE SCALE GENOMIC DNA]</scope>
    <source>
        <strain evidence="8 9">DSM 19573</strain>
    </source>
</reference>
<dbReference type="InterPro" id="IPR029063">
    <property type="entry name" value="SAM-dependent_MTases_sf"/>
</dbReference>
<dbReference type="FunFam" id="3.30.559.10:FF:000023">
    <property type="entry name" value="Non-ribosomal peptide synthetase"/>
    <property type="match status" value="1"/>
</dbReference>
<dbReference type="RefSeq" id="WP_110461056.1">
    <property type="nucleotide sequence ID" value="NZ_QKMR01000004.1"/>
</dbReference>
<dbReference type="Pfam" id="PF00550">
    <property type="entry name" value="PP-binding"/>
    <property type="match status" value="1"/>
</dbReference>
<dbReference type="Pfam" id="PF00668">
    <property type="entry name" value="Condensation"/>
    <property type="match status" value="1"/>
</dbReference>
<dbReference type="PROSITE" id="PS00455">
    <property type="entry name" value="AMP_BINDING"/>
    <property type="match status" value="1"/>
</dbReference>
<keyword evidence="3" id="KW-0596">Phosphopantetheine</keyword>
<keyword evidence="5" id="KW-0436">Ligase</keyword>
<evidence type="ECO:0000259" key="7">
    <source>
        <dbReference type="PROSITE" id="PS50075"/>
    </source>
</evidence>
<keyword evidence="4" id="KW-0597">Phosphoprotein</keyword>
<sequence length="1825" mass="207567">MSAEEIIEKYENSGVKIWVEDNNLKFRAPKNALTDENKKELKLYKEAIITYLSNINQNVVIADNNNRYNIFPLTDIQSAYLMGRDSSYKLGGVSCHAYGELKMEAIDKERLEFAWHKLIMRHDMLRVIVYPEGYQCVQESVALPEIKTYKVNDSDAGHQISEVRRELSNKQYRAGEWPLYELVLTNTDTSSILHFSIDMLIGDFVSVNIILEELMHYYNKPEDELPELDISFRDIMLFRQARKKSFQERKRIEEDKDYWLGRIADLPGAPELNISRDISNHNVEFEQKSFVISNSKWKALKEGAEKNRVTPSSVILSAYSEVLRKWSKTKVFCINLTILNRPDIHPQIGRIVGDFTDTNVLEVDWQKDASFLQKTRALQNRLWTDLGHSSFSGVEVLREMARCKKKNVIIPIVFTSTLGMNAHSGEQGNIDIKYKISQTPQVYIDCQVSDIQGGVLVNWDIRKGIFEGKIIEDMFNALKRLLEDIAENNAIWDCVSVVKAPPGDIGLFNKVNDTNGKVSEDLLFDAFIRNVSRFPQKTALITDKENCSYKDLLERSVKIQNYLIKEGCKPDDKVAVVLKRGIVQIASVMGTIMSGGVYVPVDYGQPAARKLSIAEDSGARFIITDNENKGLFEKDGVKEIIAEELVRKAGKVQRQELAVNNDNSAYIIYTSGSTGKAKGVEISHKSAVNTIYDINERFNITENDVFFYLANIAFDLSVYDIFGSLSSGGTLVIPSEEAKGDSSYWLSLIRRNKITVWNSVPAHMQMLVTCYSSDTAEAKLSLRLVLLSGDWIPVNLPEKVREMCTEAEVISLGGATEASIWSIYYPTRLITDEDKSVPYGFPLKNQQFYVFDDSLEYCPVGVTGDLYIGGIGLAKGYYGDKEKTDLQFIRRPDSGEIVYKTGDLGRYRQDGSIEFLGREDTQVKIHGYRIELREIENAIKEHPAIENAMVLMSKKDNEYQLNAFAVPKESEKIPKPDYSQISELCTQTGQMMVSEFDDNLLIRWMELSEKISLLNILGAFRTAGLFIDKEALHTQGEIEKAIYADPKYIPLLRRWLNALCKEEILEYDFSISAFRLINEKELSKLPDLKNTLEDTEDKLHNSKILTDYLNNPHELILKLISGKENPLDYIFPEGRLENAMSAYHDNLFAKSLNRVAIEAIMKLVRQYSEKNNGNPVRILEVGAGIGGTSIDLIPLLDRHKVEYRFTDISMFFLNAAKERFEKYSWIGYGLFDINTPFLHQNMTANSWDIILCANVLHNAADGQACISMLSEMITPNGALVVIDSIKEPYSLLTSMGFEYTIPVTDYRLEAEQVFFDYPHWLEMFRCGGFNIAGEFPLIDAPLSNSGQHIFVGIKASDSVKVYPDQIKKFLLEKIPHYMVPARIEILGKLPITGNGKIDRKKLSERIVFKGNIQTEDDRLPASEFEKGIAAIWAEVLNLERVGLNQNFYEIGGDSLLIAQAIAKMKKNIPEISNIEWKTLMKHMIEKPTVSDFAKSIETGCERVCSIDEYKLIREEAVKCGKEIVLFPDGTGTISIYKEFIGKLSEIADKSIRISGFNIENTEEYLNYEPSSLIKSLGKKYAERLMQNMPDKLYLIGHCMGGLIAFETARSLKEQGFSNFTVSMIDSKAGGRYIDNELLLERGFGKLLTADISQAGHYPDDYLLRDAIDEYLRNEGTLISEEQLCNLGGKYEDIGKSYADLSAFSQKERLKSLYTTLPGIDKNNISEYEADRIYNYYRVFCHSYKSVIGYTPEKYDGKVYMFKCEDQSTGFLPFQRDNNMKFIYEAVQKEIDETIIKGDHISCMYGSHVSDLIKRMLEKGLKDDEK</sequence>
<evidence type="ECO:0000256" key="6">
    <source>
        <dbReference type="ARBA" id="ARBA00023194"/>
    </source>
</evidence>
<evidence type="ECO:0000256" key="4">
    <source>
        <dbReference type="ARBA" id="ARBA00022553"/>
    </source>
</evidence>
<dbReference type="InterPro" id="IPR036736">
    <property type="entry name" value="ACP-like_sf"/>
</dbReference>
<dbReference type="Gene3D" id="3.40.50.150">
    <property type="entry name" value="Vaccinia Virus protein VP39"/>
    <property type="match status" value="1"/>
</dbReference>
<dbReference type="InterPro" id="IPR042099">
    <property type="entry name" value="ANL_N_sf"/>
</dbReference>
<dbReference type="GO" id="GO:0043041">
    <property type="term" value="P:amino acid activation for nonribosomal peptide biosynthetic process"/>
    <property type="evidence" value="ECO:0007669"/>
    <property type="project" value="TreeGrafter"/>
</dbReference>
<dbReference type="InterPro" id="IPR006162">
    <property type="entry name" value="Ppantetheine_attach_site"/>
</dbReference>
<organism evidence="8 9">
    <name type="scientific">Ruminiclostridium sufflavum DSM 19573</name>
    <dbReference type="NCBI Taxonomy" id="1121337"/>
    <lineage>
        <taxon>Bacteria</taxon>
        <taxon>Bacillati</taxon>
        <taxon>Bacillota</taxon>
        <taxon>Clostridia</taxon>
        <taxon>Eubacteriales</taxon>
        <taxon>Oscillospiraceae</taxon>
        <taxon>Ruminiclostridium</taxon>
    </lineage>
</organism>
<keyword evidence="9" id="KW-1185">Reference proteome</keyword>
<comment type="cofactor">
    <cofactor evidence="1">
        <name>pantetheine 4'-phosphate</name>
        <dbReference type="ChEBI" id="CHEBI:47942"/>
    </cofactor>
</comment>
<dbReference type="OrthoDB" id="9778383at2"/>
<dbReference type="InterPro" id="IPR023213">
    <property type="entry name" value="CAT-like_dom_sf"/>
</dbReference>
<keyword evidence="6" id="KW-0045">Antibiotic biosynthesis</keyword>
<dbReference type="GO" id="GO:0008610">
    <property type="term" value="P:lipid biosynthetic process"/>
    <property type="evidence" value="ECO:0007669"/>
    <property type="project" value="UniProtKB-ARBA"/>
</dbReference>
<dbReference type="FunFam" id="3.30.559.30:FF:000006">
    <property type="entry name" value="Yersiniabactin polyketide/non-ribosomal peptide synthetase"/>
    <property type="match status" value="1"/>
</dbReference>
<dbReference type="SUPFAM" id="SSF53335">
    <property type="entry name" value="S-adenosyl-L-methionine-dependent methyltransferases"/>
    <property type="match status" value="1"/>
</dbReference>
<dbReference type="Pfam" id="PF00975">
    <property type="entry name" value="Thioesterase"/>
    <property type="match status" value="1"/>
</dbReference>
<dbReference type="Gene3D" id="3.40.50.1820">
    <property type="entry name" value="alpha/beta hydrolase"/>
    <property type="match status" value="1"/>
</dbReference>
<dbReference type="InterPro" id="IPR001031">
    <property type="entry name" value="Thioesterase"/>
</dbReference>
<proteinExistence type="predicted"/>
<dbReference type="PROSITE" id="PS50075">
    <property type="entry name" value="CARRIER"/>
    <property type="match status" value="1"/>
</dbReference>
<dbReference type="Gene3D" id="3.30.559.10">
    <property type="entry name" value="Chloramphenicol acetyltransferase-like domain"/>
    <property type="match status" value="1"/>
</dbReference>
<dbReference type="InterPro" id="IPR045851">
    <property type="entry name" value="AMP-bd_C_sf"/>
</dbReference>
<name>A0A318XRU7_9FIRM</name>
<dbReference type="Gene3D" id="1.10.10.1830">
    <property type="entry name" value="Non-ribosomal peptide synthase, adenylation domain"/>
    <property type="match status" value="1"/>
</dbReference>
<evidence type="ECO:0000256" key="1">
    <source>
        <dbReference type="ARBA" id="ARBA00001957"/>
    </source>
</evidence>
<comment type="caution">
    <text evidence="8">The sequence shown here is derived from an EMBL/GenBank/DDBJ whole genome shotgun (WGS) entry which is preliminary data.</text>
</comment>
<dbReference type="Gene3D" id="3.30.559.30">
    <property type="entry name" value="Nonribosomal peptide synthetase, condensation domain"/>
    <property type="match status" value="1"/>
</dbReference>
<dbReference type="EMBL" id="QKMR01000004">
    <property type="protein sequence ID" value="PYG89174.1"/>
    <property type="molecule type" value="Genomic_DNA"/>
</dbReference>
<dbReference type="GO" id="GO:0017000">
    <property type="term" value="P:antibiotic biosynthetic process"/>
    <property type="evidence" value="ECO:0007669"/>
    <property type="project" value="UniProtKB-KW"/>
</dbReference>
<dbReference type="SUPFAM" id="SSF47336">
    <property type="entry name" value="ACP-like"/>
    <property type="match status" value="1"/>
</dbReference>
<dbReference type="InterPro" id="IPR020845">
    <property type="entry name" value="AMP-binding_CS"/>
</dbReference>
<dbReference type="InterPro" id="IPR041464">
    <property type="entry name" value="TubC_N"/>
</dbReference>
<dbReference type="Pfam" id="PF08242">
    <property type="entry name" value="Methyltransf_12"/>
    <property type="match status" value="1"/>
</dbReference>
<dbReference type="InterPro" id="IPR044894">
    <property type="entry name" value="TubC_N_sf"/>
</dbReference>
<dbReference type="Gene3D" id="3.40.50.12780">
    <property type="entry name" value="N-terminal domain of ligase-like"/>
    <property type="match status" value="1"/>
</dbReference>
<evidence type="ECO:0000256" key="2">
    <source>
        <dbReference type="ARBA" id="ARBA00004924"/>
    </source>
</evidence>
<accession>A0A318XRU7</accession>
<dbReference type="Proteomes" id="UP000248132">
    <property type="component" value="Unassembled WGS sequence"/>
</dbReference>
<dbReference type="SUPFAM" id="SSF52777">
    <property type="entry name" value="CoA-dependent acyltransferases"/>
    <property type="match status" value="2"/>
</dbReference>
<gene>
    <name evidence="8" type="ORF">LY28_00997</name>
</gene>
<dbReference type="PANTHER" id="PTHR45527:SF10">
    <property type="entry name" value="PYOCHELIN SYNTHASE PCHF"/>
    <property type="match status" value="1"/>
</dbReference>
<evidence type="ECO:0000313" key="9">
    <source>
        <dbReference type="Proteomes" id="UP000248132"/>
    </source>
</evidence>
<dbReference type="InterPro" id="IPR029058">
    <property type="entry name" value="AB_hydrolase_fold"/>
</dbReference>
<evidence type="ECO:0000256" key="5">
    <source>
        <dbReference type="ARBA" id="ARBA00022598"/>
    </source>
</evidence>
<dbReference type="GO" id="GO:0031177">
    <property type="term" value="F:phosphopantetheine binding"/>
    <property type="evidence" value="ECO:0007669"/>
    <property type="project" value="TreeGrafter"/>
</dbReference>
<dbReference type="GO" id="GO:0016874">
    <property type="term" value="F:ligase activity"/>
    <property type="evidence" value="ECO:0007669"/>
    <property type="project" value="UniProtKB-KW"/>
</dbReference>
<feature type="domain" description="Carrier" evidence="7">
    <location>
        <begin position="1419"/>
        <end position="1500"/>
    </location>
</feature>
<dbReference type="Gene3D" id="3.30.300.30">
    <property type="match status" value="2"/>
</dbReference>
<dbReference type="NCBIfam" id="TIGR01733">
    <property type="entry name" value="AA-adenyl-dom"/>
    <property type="match status" value="1"/>
</dbReference>
<evidence type="ECO:0000313" key="8">
    <source>
        <dbReference type="EMBL" id="PYG89174.1"/>
    </source>
</evidence>
<dbReference type="CDD" id="cd02440">
    <property type="entry name" value="AdoMet_MTases"/>
    <property type="match status" value="1"/>
</dbReference>
<dbReference type="SUPFAM" id="SSF56801">
    <property type="entry name" value="Acetyl-CoA synthetase-like"/>
    <property type="match status" value="1"/>
</dbReference>
<dbReference type="PROSITE" id="PS00012">
    <property type="entry name" value="PHOSPHOPANTETHEINE"/>
    <property type="match status" value="1"/>
</dbReference>
<evidence type="ECO:0000256" key="3">
    <source>
        <dbReference type="ARBA" id="ARBA00022450"/>
    </source>
</evidence>
<dbReference type="Pfam" id="PF18563">
    <property type="entry name" value="TubC_N"/>
    <property type="match status" value="1"/>
</dbReference>
<dbReference type="InterPro" id="IPR010071">
    <property type="entry name" value="AA_adenyl_dom"/>
</dbReference>
<dbReference type="SUPFAM" id="SSF53474">
    <property type="entry name" value="alpha/beta-Hydrolases"/>
    <property type="match status" value="1"/>
</dbReference>
<dbReference type="Pfam" id="PF00501">
    <property type="entry name" value="AMP-binding"/>
    <property type="match status" value="1"/>
</dbReference>
<dbReference type="Gene3D" id="1.10.1200.10">
    <property type="entry name" value="ACP-like"/>
    <property type="match status" value="1"/>
</dbReference>
<dbReference type="InterPro" id="IPR057737">
    <property type="entry name" value="Condensation_MtbB-like"/>
</dbReference>
<dbReference type="InterPro" id="IPR000873">
    <property type="entry name" value="AMP-dep_synth/lig_dom"/>
</dbReference>
<dbReference type="InterPro" id="IPR001242">
    <property type="entry name" value="Condensation_dom"/>
</dbReference>
<dbReference type="CDD" id="cd19535">
    <property type="entry name" value="Cyc_NRPS"/>
    <property type="match status" value="1"/>
</dbReference>